<dbReference type="InterPro" id="IPR042318">
    <property type="entry name" value="Consortin"/>
</dbReference>
<dbReference type="PANTHER" id="PTHR28581">
    <property type="entry name" value="CONSORTIN"/>
    <property type="match status" value="1"/>
</dbReference>
<accession>W5NIV1</accession>
<feature type="compositionally biased region" description="Basic and acidic residues" evidence="1">
    <location>
        <begin position="86"/>
        <end position="106"/>
    </location>
</feature>
<dbReference type="GO" id="GO:0042998">
    <property type="term" value="P:positive regulation of Golgi to plasma membrane protein transport"/>
    <property type="evidence" value="ECO:0000318"/>
    <property type="project" value="GO_Central"/>
</dbReference>
<keyword evidence="2" id="KW-1133">Transmembrane helix</keyword>
<dbReference type="AlphaFoldDB" id="W5NIV1"/>
<feature type="compositionally biased region" description="Polar residues" evidence="1">
    <location>
        <begin position="328"/>
        <end position="344"/>
    </location>
</feature>
<feature type="compositionally biased region" description="Acidic residues" evidence="1">
    <location>
        <begin position="514"/>
        <end position="534"/>
    </location>
</feature>
<dbReference type="eggNOG" id="ENOG502QSMS">
    <property type="taxonomic scope" value="Eukaryota"/>
</dbReference>
<reference evidence="6" key="1">
    <citation type="submission" date="2011-12" db="EMBL/GenBank/DDBJ databases">
        <title>The Draft Genome of Lepisosteus oculatus.</title>
        <authorList>
            <consortium name="The Broad Institute Genome Assembly &amp; Analysis Group"/>
            <consortium name="Computational R&amp;D Group"/>
            <consortium name="and Sequencing Platform"/>
            <person name="Di Palma F."/>
            <person name="Alfoldi J."/>
            <person name="Johnson J."/>
            <person name="Berlin A."/>
            <person name="Gnerre S."/>
            <person name="Jaffe D."/>
            <person name="MacCallum I."/>
            <person name="Young S."/>
            <person name="Walker B.J."/>
            <person name="Lander E.S."/>
            <person name="Lindblad-Toh K."/>
        </authorList>
    </citation>
    <scope>NUCLEOTIDE SEQUENCE [LARGE SCALE GENOMIC DNA]</scope>
</reference>
<keyword evidence="2" id="KW-0472">Membrane</keyword>
<dbReference type="Pfam" id="PF22883">
    <property type="entry name" value="Consortin_N"/>
    <property type="match status" value="1"/>
</dbReference>
<dbReference type="Bgee" id="ENSLOCG00000016645">
    <property type="expression patterns" value="Expressed in intestine and 13 other cell types or tissues"/>
</dbReference>
<feature type="domain" description="Consortin N-terminal" evidence="4">
    <location>
        <begin position="156"/>
        <end position="207"/>
    </location>
</feature>
<keyword evidence="2" id="KW-0812">Transmembrane</keyword>
<dbReference type="GeneTree" id="ENSGT00390000005861"/>
<organism evidence="5 6">
    <name type="scientific">Lepisosteus oculatus</name>
    <name type="common">Spotted gar</name>
    <dbReference type="NCBI Taxonomy" id="7918"/>
    <lineage>
        <taxon>Eukaryota</taxon>
        <taxon>Metazoa</taxon>
        <taxon>Chordata</taxon>
        <taxon>Craniata</taxon>
        <taxon>Vertebrata</taxon>
        <taxon>Euteleostomi</taxon>
        <taxon>Actinopterygii</taxon>
        <taxon>Neopterygii</taxon>
        <taxon>Holostei</taxon>
        <taxon>Semionotiformes</taxon>
        <taxon>Lepisosteidae</taxon>
        <taxon>Lepisosteus</taxon>
    </lineage>
</organism>
<feature type="compositionally biased region" description="Polar residues" evidence="1">
    <location>
        <begin position="595"/>
        <end position="604"/>
    </location>
</feature>
<dbReference type="InterPro" id="IPR054132">
    <property type="entry name" value="Consortin_N"/>
</dbReference>
<dbReference type="FunCoup" id="W5NIV1">
    <property type="interactions" value="141"/>
</dbReference>
<reference evidence="5" key="2">
    <citation type="submission" date="2025-08" db="UniProtKB">
        <authorList>
            <consortium name="Ensembl"/>
        </authorList>
    </citation>
    <scope>IDENTIFICATION</scope>
</reference>
<dbReference type="InParanoid" id="W5NIV1"/>
<feature type="compositionally biased region" description="Low complexity" evidence="1">
    <location>
        <begin position="368"/>
        <end position="381"/>
    </location>
</feature>
<dbReference type="Proteomes" id="UP000018468">
    <property type="component" value="Linkage group LG1"/>
</dbReference>
<dbReference type="GO" id="GO:0005802">
    <property type="term" value="C:trans-Golgi network"/>
    <property type="evidence" value="ECO:0000318"/>
    <property type="project" value="GO_Central"/>
</dbReference>
<feature type="compositionally biased region" description="Polar residues" evidence="1">
    <location>
        <begin position="113"/>
        <end position="127"/>
    </location>
</feature>
<evidence type="ECO:0000259" key="4">
    <source>
        <dbReference type="Pfam" id="PF22883"/>
    </source>
</evidence>
<keyword evidence="6" id="KW-1185">Reference proteome</keyword>
<reference evidence="5" key="3">
    <citation type="submission" date="2025-09" db="UniProtKB">
        <authorList>
            <consortium name="Ensembl"/>
        </authorList>
    </citation>
    <scope>IDENTIFICATION</scope>
</reference>
<proteinExistence type="predicted"/>
<dbReference type="Pfam" id="PF15281">
    <property type="entry name" value="Consortin_C"/>
    <property type="match status" value="1"/>
</dbReference>
<feature type="region of interest" description="Disordered" evidence="1">
    <location>
        <begin position="299"/>
        <end position="550"/>
    </location>
</feature>
<dbReference type="InterPro" id="IPR028129">
    <property type="entry name" value="Consortin_C"/>
</dbReference>
<dbReference type="PANTHER" id="PTHR28581:SF1">
    <property type="entry name" value="CONSORTIN"/>
    <property type="match status" value="1"/>
</dbReference>
<feature type="domain" description="Consortin C-terminal" evidence="3">
    <location>
        <begin position="577"/>
        <end position="689"/>
    </location>
</feature>
<dbReference type="OMA" id="QWESKWK"/>
<evidence type="ECO:0000313" key="6">
    <source>
        <dbReference type="Proteomes" id="UP000018468"/>
    </source>
</evidence>
<feature type="compositionally biased region" description="Basic and acidic residues" evidence="1">
    <location>
        <begin position="435"/>
        <end position="491"/>
    </location>
</feature>
<sequence>MDEEETQRNEATEQADEVGDPQNDVDCGPSCMSPQAPDENENRLLASPTVRHRAQEDTVNNNEPRSAGRTSSTEETNNNSTPPEPAKQKGDSSEGSRSSKDTKTKDSGGALESCTSVSADNITTGAESSGKDPQKGWCGVLQPLLSSLQSLGEESDYTQLPQCLHQIAETCFWEKDYEKALQFIQLEKLYHEQVLSNLSAIQKQWESKWKVAASPDKKKGGEDLRGSEGEDLAALRKLCQTHQRPAVSVEKAVAVGSILKNKLITGRVATDNDKPNSRLTASTSDSVTEAVKQLVMSEGAFVSDNRSESAGHGERAMEDSIMSGHQGELSQRAGSAAAPSTRQASELIGRPCSDSLFADGAGGEGRRAQPAAAVVAAEAGELPGDVLTAAEPSQERREERGAGEKEEEPLDSAQRLDTEQQQALPGLAGPALVKCELRQHEHSSSSKEQAGDGDHSLKEKDKGAPLPPRKEARDPRSTETGDELPEPREMSELEQGEPGEVEELETEKEQRPDEDQDIQQGGNDEEEEEEDTPEADPVSLEDLSPDSEEDTAFLDTEGLSDGMSLLDDLAKRIQIEEITPAEGLVSILKRRSSLDGAQQPSQPHRQVPKRKVRFKEPDDCLDPDDVGGDSCLLLFLLCLVTVVISVGGTAFYCAFGDVESTVCTDFAQNVDFYFSQMQHGVDELKHWLSPGS</sequence>
<protein>
    <submittedName>
        <fullName evidence="5">Consortin, connexin sorting protein</fullName>
    </submittedName>
</protein>
<evidence type="ECO:0000256" key="1">
    <source>
        <dbReference type="SAM" id="MobiDB-lite"/>
    </source>
</evidence>
<evidence type="ECO:0000256" key="2">
    <source>
        <dbReference type="SAM" id="Phobius"/>
    </source>
</evidence>
<name>W5NIV1_LEPOC</name>
<feature type="transmembrane region" description="Helical" evidence="2">
    <location>
        <begin position="632"/>
        <end position="655"/>
    </location>
</feature>
<dbReference type="GO" id="GO:0071253">
    <property type="term" value="F:connexin binding"/>
    <property type="evidence" value="ECO:0000318"/>
    <property type="project" value="GO_Central"/>
</dbReference>
<feature type="compositionally biased region" description="Basic and acidic residues" evidence="1">
    <location>
        <begin position="305"/>
        <end position="318"/>
    </location>
</feature>
<feature type="compositionally biased region" description="Low complexity" evidence="1">
    <location>
        <begin position="70"/>
        <end position="81"/>
    </location>
</feature>
<evidence type="ECO:0000259" key="3">
    <source>
        <dbReference type="Pfam" id="PF15281"/>
    </source>
</evidence>
<feature type="region of interest" description="Disordered" evidence="1">
    <location>
        <begin position="1"/>
        <end position="136"/>
    </location>
</feature>
<feature type="region of interest" description="Disordered" evidence="1">
    <location>
        <begin position="593"/>
        <end position="612"/>
    </location>
</feature>
<feature type="compositionally biased region" description="Acidic residues" evidence="1">
    <location>
        <begin position="492"/>
        <end position="506"/>
    </location>
</feature>
<dbReference type="Ensembl" id="ENSLOCT00000020595.1">
    <property type="protein sequence ID" value="ENSLOCP00000020560.1"/>
    <property type="gene ID" value="ENSLOCG00000016645.1"/>
</dbReference>
<feature type="compositionally biased region" description="Basic and acidic residues" evidence="1">
    <location>
        <begin position="393"/>
        <end position="404"/>
    </location>
</feature>
<evidence type="ECO:0000313" key="5">
    <source>
        <dbReference type="Ensembl" id="ENSLOCP00000020560.1"/>
    </source>
</evidence>
<dbReference type="STRING" id="7918.ENSLOCP00000020560"/>
<dbReference type="GO" id="GO:0030133">
    <property type="term" value="C:transport vesicle"/>
    <property type="evidence" value="ECO:0000318"/>
    <property type="project" value="GO_Central"/>
</dbReference>
<feature type="compositionally biased region" description="Basic and acidic residues" evidence="1">
    <location>
        <begin position="1"/>
        <end position="11"/>
    </location>
</feature>
<dbReference type="GO" id="GO:0005886">
    <property type="term" value="C:plasma membrane"/>
    <property type="evidence" value="ECO:0000318"/>
    <property type="project" value="GO_Central"/>
</dbReference>
<dbReference type="EMBL" id="AHAT01027741">
    <property type="status" value="NOT_ANNOTATED_CDS"/>
    <property type="molecule type" value="Genomic_DNA"/>
</dbReference>